<dbReference type="Gene3D" id="3.90.550.10">
    <property type="entry name" value="Spore Coat Polysaccharide Biosynthesis Protein SpsA, Chain A"/>
    <property type="match status" value="1"/>
</dbReference>
<dbReference type="RefSeq" id="WP_111917807.1">
    <property type="nucleotide sequence ID" value="NZ_CAUWHR010000020.1"/>
</dbReference>
<dbReference type="EMBL" id="CP030280">
    <property type="protein sequence ID" value="AWY96956.1"/>
    <property type="molecule type" value="Genomic_DNA"/>
</dbReference>
<evidence type="ECO:0000313" key="5">
    <source>
        <dbReference type="EMBL" id="AWY96956.1"/>
    </source>
</evidence>
<name>A0A2Z4U7I9_9FIRM</name>
<evidence type="ECO:0000313" key="6">
    <source>
        <dbReference type="Proteomes" id="UP000250003"/>
    </source>
</evidence>
<dbReference type="KEGG" id="blau:DQQ01_00955"/>
<accession>A0A2Z4U7I9</accession>
<evidence type="ECO:0000256" key="2">
    <source>
        <dbReference type="ARBA" id="ARBA00022676"/>
    </source>
</evidence>
<evidence type="ECO:0000259" key="4">
    <source>
        <dbReference type="Pfam" id="PF00535"/>
    </source>
</evidence>
<reference evidence="6" key="1">
    <citation type="submission" date="2018-06" db="EMBL/GenBank/DDBJ databases">
        <title>Description of Blautia argi sp. nov., a new anaerobic isolated from dog feces.</title>
        <authorList>
            <person name="Chang Y.-H."/>
            <person name="Paek J."/>
            <person name="Shin Y."/>
        </authorList>
    </citation>
    <scope>NUCLEOTIDE SEQUENCE [LARGE SCALE GENOMIC DNA]</scope>
    <source>
        <strain evidence="6">KCTC 15426</strain>
    </source>
</reference>
<dbReference type="InterPro" id="IPR029044">
    <property type="entry name" value="Nucleotide-diphossugar_trans"/>
</dbReference>
<proteinExistence type="inferred from homology"/>
<dbReference type="OrthoDB" id="9815829at2"/>
<dbReference type="InterPro" id="IPR001173">
    <property type="entry name" value="Glyco_trans_2-like"/>
</dbReference>
<dbReference type="Proteomes" id="UP000250003">
    <property type="component" value="Chromosome"/>
</dbReference>
<feature type="domain" description="Glycosyltransferase 2-like" evidence="4">
    <location>
        <begin position="6"/>
        <end position="163"/>
    </location>
</feature>
<evidence type="ECO:0000256" key="3">
    <source>
        <dbReference type="ARBA" id="ARBA00022679"/>
    </source>
</evidence>
<sequence>MSKKVSVIMGIYNCANTLEEALDCILNQSYTNWEVVMCDDCSSDNTAEIAEQYVKKYPGKFILLKNQENHGLNYTLNKCLKIATGEYIARMDGDDLCAKERFEKEINVLEQNTEIAIVSTDMHFFDENGIWGKTYTEVFPTKKSFLKGTPFCHAACMVRKKAYIDVEGYSVSERLLRVEDYHLWIKMYAKGYRGMNIQEPLYSMRDDREAQGRRKFKYRLNEAYVKGYAIKALNLQKWNYIWCFRPIIIGLLPENLYRILHRNK</sequence>
<dbReference type="InterPro" id="IPR050834">
    <property type="entry name" value="Glycosyltransf_2"/>
</dbReference>
<keyword evidence="6" id="KW-1185">Reference proteome</keyword>
<dbReference type="GO" id="GO:0016757">
    <property type="term" value="F:glycosyltransferase activity"/>
    <property type="evidence" value="ECO:0007669"/>
    <property type="project" value="UniProtKB-KW"/>
</dbReference>
<dbReference type="Pfam" id="PF00535">
    <property type="entry name" value="Glycos_transf_2"/>
    <property type="match status" value="1"/>
</dbReference>
<evidence type="ECO:0000256" key="1">
    <source>
        <dbReference type="ARBA" id="ARBA00006739"/>
    </source>
</evidence>
<comment type="similarity">
    <text evidence="1">Belongs to the glycosyltransferase 2 family.</text>
</comment>
<dbReference type="SUPFAM" id="SSF53448">
    <property type="entry name" value="Nucleotide-diphospho-sugar transferases"/>
    <property type="match status" value="1"/>
</dbReference>
<protein>
    <submittedName>
        <fullName evidence="5">Glycosyltransferase family 2 protein</fullName>
    </submittedName>
</protein>
<keyword evidence="3 5" id="KW-0808">Transferase</keyword>
<gene>
    <name evidence="5" type="ORF">DQQ01_00955</name>
</gene>
<dbReference type="PANTHER" id="PTHR43685">
    <property type="entry name" value="GLYCOSYLTRANSFERASE"/>
    <property type="match status" value="1"/>
</dbReference>
<dbReference type="AlphaFoldDB" id="A0A2Z4U7I9"/>
<dbReference type="PANTHER" id="PTHR43685:SF5">
    <property type="entry name" value="GLYCOSYLTRANSFERASE EPSE-RELATED"/>
    <property type="match status" value="1"/>
</dbReference>
<keyword evidence="2" id="KW-0328">Glycosyltransferase</keyword>
<organism evidence="5 6">
    <name type="scientific">Blautia argi</name>
    <dbReference type="NCBI Taxonomy" id="1912897"/>
    <lineage>
        <taxon>Bacteria</taxon>
        <taxon>Bacillati</taxon>
        <taxon>Bacillota</taxon>
        <taxon>Clostridia</taxon>
        <taxon>Lachnospirales</taxon>
        <taxon>Lachnospiraceae</taxon>
        <taxon>Blautia</taxon>
    </lineage>
</organism>